<proteinExistence type="predicted"/>
<dbReference type="SUPFAM" id="SSF48452">
    <property type="entry name" value="TPR-like"/>
    <property type="match status" value="4"/>
</dbReference>
<feature type="domain" description="DUF7779" evidence="1">
    <location>
        <begin position="282"/>
        <end position="366"/>
    </location>
</feature>
<dbReference type="PANTHER" id="PTHR46082:SF6">
    <property type="entry name" value="AAA+ ATPASE DOMAIN-CONTAINING PROTEIN-RELATED"/>
    <property type="match status" value="1"/>
</dbReference>
<dbReference type="SUPFAM" id="SSF52540">
    <property type="entry name" value="P-loop containing nucleoside triphosphate hydrolases"/>
    <property type="match status" value="1"/>
</dbReference>
<evidence type="ECO:0000259" key="1">
    <source>
        <dbReference type="Pfam" id="PF25000"/>
    </source>
</evidence>
<dbReference type="NCBIfam" id="NF040586">
    <property type="entry name" value="FxSxx_TPR"/>
    <property type="match status" value="1"/>
</dbReference>
<dbReference type="Pfam" id="PF25000">
    <property type="entry name" value="DUF7779"/>
    <property type="match status" value="1"/>
</dbReference>
<dbReference type="InterPro" id="IPR027417">
    <property type="entry name" value="P-loop_NTPase"/>
</dbReference>
<dbReference type="EMBL" id="BOOH01000057">
    <property type="protein sequence ID" value="GIH80221.1"/>
    <property type="molecule type" value="Genomic_DNA"/>
</dbReference>
<dbReference type="Pfam" id="PF13424">
    <property type="entry name" value="TPR_12"/>
    <property type="match status" value="4"/>
</dbReference>
<evidence type="ECO:0000313" key="3">
    <source>
        <dbReference type="Proteomes" id="UP000616724"/>
    </source>
</evidence>
<dbReference type="InterPro" id="IPR056681">
    <property type="entry name" value="DUF7779"/>
</dbReference>
<dbReference type="Gene3D" id="3.40.50.300">
    <property type="entry name" value="P-loop containing nucleotide triphosphate hydrolases"/>
    <property type="match status" value="1"/>
</dbReference>
<dbReference type="Pfam" id="PF13374">
    <property type="entry name" value="TPR_10"/>
    <property type="match status" value="2"/>
</dbReference>
<gene>
    <name evidence="2" type="ORF">Plo01_66500</name>
</gene>
<dbReference type="PANTHER" id="PTHR46082">
    <property type="entry name" value="ATP/GTP-BINDING PROTEIN-RELATED"/>
    <property type="match status" value="1"/>
</dbReference>
<dbReference type="InterPro" id="IPR053137">
    <property type="entry name" value="NLR-like"/>
</dbReference>
<protein>
    <recommendedName>
        <fullName evidence="1">DUF7779 domain-containing protein</fullName>
    </recommendedName>
</protein>
<dbReference type="Proteomes" id="UP000616724">
    <property type="component" value="Unassembled WGS sequence"/>
</dbReference>
<name>A0A8J3W9V6_9ACTN</name>
<dbReference type="Gene3D" id="1.25.40.10">
    <property type="entry name" value="Tetratricopeptide repeat domain"/>
    <property type="match status" value="3"/>
</dbReference>
<keyword evidence="3" id="KW-1185">Reference proteome</keyword>
<dbReference type="InterPro" id="IPR011990">
    <property type="entry name" value="TPR-like_helical_dom_sf"/>
</dbReference>
<dbReference type="AlphaFoldDB" id="A0A8J3W9V6"/>
<dbReference type="RefSeq" id="WP_203894662.1">
    <property type="nucleotide sequence ID" value="NZ_BOOH01000057.1"/>
</dbReference>
<accession>A0A8J3W9V6</accession>
<sequence length="855" mass="94707">MPISPSSDSSRALTAQPQVWGKVPQRNRNFTGREDLLEKLRAGVTSDVTAVVSLQGSLISEGIGALQGYGGVGKTQVAIEYAYRFQHEYDLVWWIPADQPMLVRAALASLAPRLGLPSASSAGIEDAAMSVLDALRRGEPYSRWLLIFDNAEQPESLEGMIPHGPGHVLITSRNHAWQGEVGTVPVDVFTRPESIAFLQRRVVKGISTEDADRLAEKLGDLPLALEQAGALHAETGMSVDEYLRLLDEHAGQLLDASKPSDYPLSMTAAWSLSVSQLAAKLPEAVDLLRCCAFFGPEPIPRDVFGTLDEEFMAQSRLKELLGNALQLSKAIRELGRYALARIDSGSRTIQVHRLVQALLRDEVGEEDRPAFRHEVHLLLTAAVAKHRPDDAESWPRYGALLGHVTPARVKRCQEPSVRRFALNMVRYLYSSGDYRSARDLIQELLGEWEVVSGADDESVLLAQGQLGIVLRELGAYAEAFEINQETLSRMQTVLGPRHEETVLLTNSHGADFRTRGDFAAALEHDRRSLALHREKFGEDDAGTLRAMNNLAVDYLLVGDYAQAFELQNEAFSRYSRSRESNQQAKLIAWNGLARIVRLRGNYLEACDVGEDAHEFGLLELGADHPWTLRTAKDLSIAKRRAGLIDEAFEIAEQTFDREERLFGPDHPDTLATALCLANTLRTMGRVAEALELLRDTADRYERVFGADHPFKHGCDMNLALLLRVNGDVEEARRLDQKSLDGFDSGLGRDHHYSLTCAINLASDYATLGDNDEARRLGEDTLDKLRSLLGEDHPLTLASAANLVVDLRAGGEVDRAEALEDDTINRYREVLGEDHPDARAARARERLDFDFDPPAL</sequence>
<organism evidence="2 3">
    <name type="scientific">Planobispora longispora</name>
    <dbReference type="NCBI Taxonomy" id="28887"/>
    <lineage>
        <taxon>Bacteria</taxon>
        <taxon>Bacillati</taxon>
        <taxon>Actinomycetota</taxon>
        <taxon>Actinomycetes</taxon>
        <taxon>Streptosporangiales</taxon>
        <taxon>Streptosporangiaceae</taxon>
        <taxon>Planobispora</taxon>
    </lineage>
</organism>
<evidence type="ECO:0000313" key="2">
    <source>
        <dbReference type="EMBL" id="GIH80221.1"/>
    </source>
</evidence>
<dbReference type="GO" id="GO:0043531">
    <property type="term" value="F:ADP binding"/>
    <property type="evidence" value="ECO:0007669"/>
    <property type="project" value="InterPro"/>
</dbReference>
<comment type="caution">
    <text evidence="2">The sequence shown here is derived from an EMBL/GenBank/DDBJ whole genome shotgun (WGS) entry which is preliminary data.</text>
</comment>
<reference evidence="2 3" key="1">
    <citation type="submission" date="2021-01" db="EMBL/GenBank/DDBJ databases">
        <title>Whole genome shotgun sequence of Planobispora longispora NBRC 13918.</title>
        <authorList>
            <person name="Komaki H."/>
            <person name="Tamura T."/>
        </authorList>
    </citation>
    <scope>NUCLEOTIDE SEQUENCE [LARGE SCALE GENOMIC DNA]</scope>
    <source>
        <strain evidence="2 3">NBRC 13918</strain>
    </source>
</reference>